<dbReference type="PANTHER" id="PTHR46599:SF3">
    <property type="entry name" value="PIGGYBAC TRANSPOSABLE ELEMENT-DERIVED PROTEIN 4"/>
    <property type="match status" value="1"/>
</dbReference>
<evidence type="ECO:0000256" key="1">
    <source>
        <dbReference type="SAM" id="SignalP"/>
    </source>
</evidence>
<dbReference type="EMBL" id="JARBHB010000009">
    <property type="protein sequence ID" value="KAJ8875770.1"/>
    <property type="molecule type" value="Genomic_DNA"/>
</dbReference>
<keyword evidence="4" id="KW-1185">Reference proteome</keyword>
<dbReference type="Pfam" id="PF13843">
    <property type="entry name" value="DDE_Tnp_1_7"/>
    <property type="match status" value="1"/>
</dbReference>
<feature type="chain" id="PRO_5045089299" description="PiggyBac transposable element-derived protein domain-containing protein" evidence="1">
    <location>
        <begin position="21"/>
        <end position="175"/>
    </location>
</feature>
<accession>A0ABQ9GUP5</accession>
<evidence type="ECO:0000313" key="3">
    <source>
        <dbReference type="EMBL" id="KAJ8875770.1"/>
    </source>
</evidence>
<keyword evidence="1" id="KW-0732">Signal</keyword>
<evidence type="ECO:0000313" key="4">
    <source>
        <dbReference type="Proteomes" id="UP001159363"/>
    </source>
</evidence>
<dbReference type="PANTHER" id="PTHR46599">
    <property type="entry name" value="PIGGYBAC TRANSPOSABLE ELEMENT-DERIVED PROTEIN 4"/>
    <property type="match status" value="1"/>
</dbReference>
<dbReference type="Proteomes" id="UP001159363">
    <property type="component" value="Chromosome 8"/>
</dbReference>
<evidence type="ECO:0000259" key="2">
    <source>
        <dbReference type="Pfam" id="PF13843"/>
    </source>
</evidence>
<feature type="signal peptide" evidence="1">
    <location>
        <begin position="1"/>
        <end position="20"/>
    </location>
</feature>
<gene>
    <name evidence="3" type="ORF">PR048_023669</name>
</gene>
<protein>
    <recommendedName>
        <fullName evidence="2">PiggyBac transposable element-derived protein domain-containing protein</fullName>
    </recommendedName>
</protein>
<reference evidence="3 4" key="1">
    <citation type="submission" date="2023-02" db="EMBL/GenBank/DDBJ databases">
        <title>LHISI_Scaffold_Assembly.</title>
        <authorList>
            <person name="Stuart O.P."/>
            <person name="Cleave R."/>
            <person name="Magrath M.J.L."/>
            <person name="Mikheyev A.S."/>
        </authorList>
    </citation>
    <scope>NUCLEOTIDE SEQUENCE [LARGE SCALE GENOMIC DNA]</scope>
    <source>
        <strain evidence="3">Daus_M_001</strain>
        <tissue evidence="3">Leg muscle</tissue>
    </source>
</reference>
<proteinExistence type="predicted"/>
<dbReference type="InterPro" id="IPR029526">
    <property type="entry name" value="PGBD"/>
</dbReference>
<comment type="caution">
    <text evidence="3">The sequence shown here is derived from an EMBL/GenBank/DDBJ whole genome shotgun (WGS) entry which is preliminary data.</text>
</comment>
<name>A0ABQ9GUP5_9NEOP</name>
<sequence>MKIFLALLLWMSMGKKPTLKCYWSKNVLYKINLSVNGMSRNRFEALLTMIHFSNNEFPLIDKLNNVFLKAYIPANEVCILEIMVPFRGTLLFQQYITGKRRFEPLRRSIKWYRKTVFELLLNTCLVNAYIVFNSKFGKTMDITAFRERLCAHVRNSAIDICSQHSLLEGGQRGFL</sequence>
<feature type="domain" description="PiggyBac transposable element-derived protein" evidence="2">
    <location>
        <begin position="1"/>
        <end position="100"/>
    </location>
</feature>
<organism evidence="3 4">
    <name type="scientific">Dryococelus australis</name>
    <dbReference type="NCBI Taxonomy" id="614101"/>
    <lineage>
        <taxon>Eukaryota</taxon>
        <taxon>Metazoa</taxon>
        <taxon>Ecdysozoa</taxon>
        <taxon>Arthropoda</taxon>
        <taxon>Hexapoda</taxon>
        <taxon>Insecta</taxon>
        <taxon>Pterygota</taxon>
        <taxon>Neoptera</taxon>
        <taxon>Polyneoptera</taxon>
        <taxon>Phasmatodea</taxon>
        <taxon>Verophasmatodea</taxon>
        <taxon>Anareolatae</taxon>
        <taxon>Phasmatidae</taxon>
        <taxon>Eurycanthinae</taxon>
        <taxon>Dryococelus</taxon>
    </lineage>
</organism>